<feature type="domain" description="Transposase IS66 zinc-finger binding" evidence="3">
    <location>
        <begin position="148"/>
        <end position="192"/>
    </location>
</feature>
<feature type="coiled-coil region" evidence="1">
    <location>
        <begin position="10"/>
        <end position="46"/>
    </location>
</feature>
<dbReference type="InterPro" id="IPR004291">
    <property type="entry name" value="Transposase_IS66_central"/>
</dbReference>
<evidence type="ECO:0000259" key="4">
    <source>
        <dbReference type="Pfam" id="PF13007"/>
    </source>
</evidence>
<accession>A0A418YXA8</accession>
<feature type="coiled-coil region" evidence="1">
    <location>
        <begin position="82"/>
        <end position="109"/>
    </location>
</feature>
<evidence type="ECO:0000256" key="1">
    <source>
        <dbReference type="SAM" id="Coils"/>
    </source>
</evidence>
<dbReference type="InterPro" id="IPR024474">
    <property type="entry name" value="Znf_dom_IS66"/>
</dbReference>
<evidence type="ECO:0000313" key="7">
    <source>
        <dbReference type="Proteomes" id="UP000283469"/>
    </source>
</evidence>
<evidence type="ECO:0000259" key="3">
    <source>
        <dbReference type="Pfam" id="PF13005"/>
    </source>
</evidence>
<dbReference type="PANTHER" id="PTHR33678:SF1">
    <property type="entry name" value="BLL1576 PROTEIN"/>
    <property type="match status" value="1"/>
</dbReference>
<name>A0A418YXA8_9SPHN</name>
<dbReference type="OrthoDB" id="9800877at2"/>
<dbReference type="NCBIfam" id="NF033517">
    <property type="entry name" value="transpos_IS66"/>
    <property type="match status" value="1"/>
</dbReference>
<dbReference type="Pfam" id="PF13007">
    <property type="entry name" value="LZ_Tnp_IS66"/>
    <property type="match status" value="1"/>
</dbReference>
<dbReference type="PANTHER" id="PTHR33678">
    <property type="entry name" value="BLL1576 PROTEIN"/>
    <property type="match status" value="1"/>
</dbReference>
<keyword evidence="7" id="KW-1185">Reference proteome</keyword>
<dbReference type="InterPro" id="IPR052344">
    <property type="entry name" value="Transposase-related"/>
</dbReference>
<dbReference type="Pfam" id="PF13005">
    <property type="entry name" value="zf-IS66"/>
    <property type="match status" value="1"/>
</dbReference>
<evidence type="ECO:0000259" key="5">
    <source>
        <dbReference type="Pfam" id="PF13817"/>
    </source>
</evidence>
<dbReference type="Pfam" id="PF13817">
    <property type="entry name" value="DDE_Tnp_IS66_C"/>
    <property type="match status" value="1"/>
</dbReference>
<dbReference type="Proteomes" id="UP000283469">
    <property type="component" value="Unassembled WGS sequence"/>
</dbReference>
<dbReference type="InterPro" id="IPR039552">
    <property type="entry name" value="IS66_C"/>
</dbReference>
<gene>
    <name evidence="6" type="ORF">D0Z70_03475</name>
</gene>
<feature type="domain" description="Transposase TnpC homeodomain" evidence="4">
    <location>
        <begin position="65"/>
        <end position="142"/>
    </location>
</feature>
<proteinExistence type="predicted"/>
<feature type="domain" description="Transposase IS66 C-terminal" evidence="5">
    <location>
        <begin position="514"/>
        <end position="551"/>
    </location>
</feature>
<dbReference type="Pfam" id="PF03050">
    <property type="entry name" value="DDE_Tnp_IS66"/>
    <property type="match status" value="1"/>
</dbReference>
<feature type="domain" description="Transposase IS66 central" evidence="2">
    <location>
        <begin position="206"/>
        <end position="507"/>
    </location>
</feature>
<comment type="caution">
    <text evidence="6">The sequence shown here is derived from an EMBL/GenBank/DDBJ whole genome shotgun (WGS) entry which is preliminary data.</text>
</comment>
<dbReference type="AlphaFoldDB" id="A0A418YXA8"/>
<organism evidence="6 7">
    <name type="scientific">Sphingobium terrigena</name>
    <dbReference type="NCBI Taxonomy" id="2304063"/>
    <lineage>
        <taxon>Bacteria</taxon>
        <taxon>Pseudomonadati</taxon>
        <taxon>Pseudomonadota</taxon>
        <taxon>Alphaproteobacteria</taxon>
        <taxon>Sphingomonadales</taxon>
        <taxon>Sphingomonadaceae</taxon>
        <taxon>Sphingobium</taxon>
    </lineage>
</organism>
<sequence length="566" mass="63106">MPASDPSDDLIQLRAQFAVVQERADKAEAEVAIVQEQAQARLLEAEARVAKVWAINADLLARNAHLELMNETMRRDKYGASSERSRRLLGQLELTFEELEANASEAELLGQIAADKTTAVAAFTRKRSTRRDFPADVPREKVVIPAPELCPCCGSDDLSHLPPVITETLERIPARHKVIQTVREKVSCRKCEKISQPPAPFHVTPRGMFGPHFLANLAFQKYGLHQPLNSQRDRLEAEGIPLSLSTLADQIGAICVAVKPLFLLLEAHGLAADRLHADDTTVPLLAKLKTSVARIWDYVRDDRPFGGPAPPVALCYYSSDRRGEHPRAHLAGYTGILQVDRYAGFNALFEEGWADKPMTRANCWVHARREFFKLVDIRQQLKRKKKGTAPLISPLATEALEIIDRLFAIERGINGKPAAERLAVRQELSAPIVAELEAWMHETRSKLSRHDAVAKAIAYLQNDWAGFTTFLADGRICLSNNAAERQLRSVARGRKAWLFVGSDRGGQRAAMMFSLFGTARLNDVDPLAWFTDVLARVADIPQNHLHELLPWHWKAAQQQAAEELAA</sequence>
<dbReference type="InterPro" id="IPR024463">
    <property type="entry name" value="Transposase_TnpC_homeodom"/>
</dbReference>
<dbReference type="EMBL" id="QVRA01000002">
    <property type="protein sequence ID" value="RJG57279.1"/>
    <property type="molecule type" value="Genomic_DNA"/>
</dbReference>
<evidence type="ECO:0000259" key="2">
    <source>
        <dbReference type="Pfam" id="PF03050"/>
    </source>
</evidence>
<evidence type="ECO:0000313" key="6">
    <source>
        <dbReference type="EMBL" id="RJG57279.1"/>
    </source>
</evidence>
<keyword evidence="1" id="KW-0175">Coiled coil</keyword>
<protein>
    <submittedName>
        <fullName evidence="6">IS66 family transposase</fullName>
    </submittedName>
</protein>
<reference evidence="6 7" key="1">
    <citation type="submission" date="2018-08" db="EMBL/GenBank/DDBJ databases">
        <title>Sphingobium sp. EO9.</title>
        <authorList>
            <person name="Park Y."/>
            <person name="Kim K.H."/>
            <person name="Jeon C.O."/>
        </authorList>
    </citation>
    <scope>NUCLEOTIDE SEQUENCE [LARGE SCALE GENOMIC DNA]</scope>
    <source>
        <strain evidence="6 7">EO9</strain>
    </source>
</reference>
<dbReference type="RefSeq" id="WP_119743985.1">
    <property type="nucleotide sequence ID" value="NZ_QVRA01000002.1"/>
</dbReference>